<dbReference type="EMBL" id="OX459937">
    <property type="protein sequence ID" value="CAI9151880.1"/>
    <property type="molecule type" value="Genomic_DNA"/>
</dbReference>
<keyword evidence="3" id="KW-1185">Reference proteome</keyword>
<dbReference type="Proteomes" id="UP001176941">
    <property type="component" value="Chromosome 1"/>
</dbReference>
<organism evidence="2 3">
    <name type="scientific">Rangifer tarandus platyrhynchus</name>
    <name type="common">Svalbard reindeer</name>
    <dbReference type="NCBI Taxonomy" id="3082113"/>
    <lineage>
        <taxon>Eukaryota</taxon>
        <taxon>Metazoa</taxon>
        <taxon>Chordata</taxon>
        <taxon>Craniata</taxon>
        <taxon>Vertebrata</taxon>
        <taxon>Euteleostomi</taxon>
        <taxon>Mammalia</taxon>
        <taxon>Eutheria</taxon>
        <taxon>Laurasiatheria</taxon>
        <taxon>Artiodactyla</taxon>
        <taxon>Ruminantia</taxon>
        <taxon>Pecora</taxon>
        <taxon>Cervidae</taxon>
        <taxon>Odocoileinae</taxon>
        <taxon>Rangifer</taxon>
    </lineage>
</organism>
<accession>A0ABN8XTB8</accession>
<sequence length="124" mass="13377">MKVKVKSLSHVRLFMTPWTAAYQAPPSMGFSRQGYWSGVPLPTPRDRLPTPVFLGFPSGSAGKESACNTGDLGSIPGLGRAPGEGNGNPLQCSCLENPMDRGAWQAQSMGSQEPDTTWQLKHHH</sequence>
<proteinExistence type="predicted"/>
<evidence type="ECO:0000256" key="1">
    <source>
        <dbReference type="SAM" id="MobiDB-lite"/>
    </source>
</evidence>
<feature type="compositionally biased region" description="Polar residues" evidence="1">
    <location>
        <begin position="105"/>
        <end position="124"/>
    </location>
</feature>
<protein>
    <submittedName>
        <fullName evidence="2">Uncharacterized protein</fullName>
    </submittedName>
</protein>
<feature type="region of interest" description="Disordered" evidence="1">
    <location>
        <begin position="60"/>
        <end position="124"/>
    </location>
</feature>
<gene>
    <name evidence="2" type="ORF">MRATA1EN1_LOCUS842</name>
</gene>
<evidence type="ECO:0000313" key="3">
    <source>
        <dbReference type="Proteomes" id="UP001176941"/>
    </source>
</evidence>
<name>A0ABN8XTB8_RANTA</name>
<evidence type="ECO:0000313" key="2">
    <source>
        <dbReference type="EMBL" id="CAI9151880.1"/>
    </source>
</evidence>
<reference evidence="2" key="1">
    <citation type="submission" date="2023-04" db="EMBL/GenBank/DDBJ databases">
        <authorList>
            <consortium name="ELIXIR-Norway"/>
        </authorList>
    </citation>
    <scope>NUCLEOTIDE SEQUENCE [LARGE SCALE GENOMIC DNA]</scope>
</reference>